<feature type="binding site" evidence="5">
    <location>
        <position position="145"/>
    </location>
    <ligand>
        <name>S-adenosyl-L-methionine</name>
        <dbReference type="ChEBI" id="CHEBI:59789"/>
    </ligand>
</feature>
<dbReference type="Gene3D" id="1.10.8.10">
    <property type="entry name" value="DNA helicase RuvA subunit, C-terminal domain"/>
    <property type="match status" value="1"/>
</dbReference>
<name>A0A0W0GJU1_9CHLR</name>
<dbReference type="PANTHER" id="PTHR18895">
    <property type="entry name" value="HEMK METHYLTRANSFERASE"/>
    <property type="match status" value="1"/>
</dbReference>
<feature type="binding site" evidence="5">
    <location>
        <begin position="122"/>
        <end position="126"/>
    </location>
    <ligand>
        <name>S-adenosyl-L-methionine</name>
        <dbReference type="ChEBI" id="CHEBI:59789"/>
    </ligand>
</feature>
<dbReference type="Gene3D" id="3.40.50.150">
    <property type="entry name" value="Vaccinia Virus protein VP39"/>
    <property type="match status" value="1"/>
</dbReference>
<dbReference type="InterPro" id="IPR040758">
    <property type="entry name" value="PrmC_N"/>
</dbReference>
<dbReference type="EMBL" id="LFDV01000002">
    <property type="protein sequence ID" value="KTB48841.1"/>
    <property type="molecule type" value="Genomic_DNA"/>
</dbReference>
<dbReference type="InterPro" id="IPR029063">
    <property type="entry name" value="SAM-dependent_MTases_sf"/>
</dbReference>
<gene>
    <name evidence="5" type="primary">prmC</name>
    <name evidence="8" type="ORF">DEALK_16880</name>
</gene>
<feature type="domain" description="Methyltransferase small" evidence="6">
    <location>
        <begin position="114"/>
        <end position="192"/>
    </location>
</feature>
<dbReference type="GO" id="GO:0032259">
    <property type="term" value="P:methylation"/>
    <property type="evidence" value="ECO:0007669"/>
    <property type="project" value="UniProtKB-KW"/>
</dbReference>
<dbReference type="NCBIfam" id="TIGR03534">
    <property type="entry name" value="RF_mod_PrmC"/>
    <property type="match status" value="1"/>
</dbReference>
<protein>
    <recommendedName>
        <fullName evidence="5">Release factor glutamine methyltransferase</fullName>
        <shortName evidence="5">RF MTase</shortName>
        <ecNumber evidence="5">2.1.1.297</ecNumber>
    </recommendedName>
    <alternativeName>
        <fullName evidence="5">N5-glutamine methyltransferase PrmC</fullName>
    </alternativeName>
    <alternativeName>
        <fullName evidence="5">Protein-(glutamine-N5) MTase PrmC</fullName>
    </alternativeName>
    <alternativeName>
        <fullName evidence="5">Protein-glutamine N-methyltransferase PrmC</fullName>
    </alternativeName>
</protein>
<evidence type="ECO:0000313" key="9">
    <source>
        <dbReference type="Proteomes" id="UP000053947"/>
    </source>
</evidence>
<comment type="similarity">
    <text evidence="5">Belongs to the protein N5-glutamine methyltransferase family. PrmC subfamily.</text>
</comment>
<dbReference type="Pfam" id="PF05175">
    <property type="entry name" value="MTS"/>
    <property type="match status" value="1"/>
</dbReference>
<dbReference type="RefSeq" id="WP_058439769.1">
    <property type="nucleotide sequence ID" value="NZ_KQ758903.1"/>
</dbReference>
<dbReference type="OrthoDB" id="9800643at2"/>
<dbReference type="Proteomes" id="UP000053947">
    <property type="component" value="Unassembled WGS sequence"/>
</dbReference>
<organism evidence="8 9">
    <name type="scientific">Dehalogenimonas alkenigignens</name>
    <dbReference type="NCBI Taxonomy" id="1217799"/>
    <lineage>
        <taxon>Bacteria</taxon>
        <taxon>Bacillati</taxon>
        <taxon>Chloroflexota</taxon>
        <taxon>Dehalococcoidia</taxon>
        <taxon>Dehalococcoidales</taxon>
        <taxon>Dehalococcoidaceae</taxon>
        <taxon>Dehalogenimonas</taxon>
    </lineage>
</organism>
<evidence type="ECO:0000259" key="7">
    <source>
        <dbReference type="Pfam" id="PF17827"/>
    </source>
</evidence>
<dbReference type="AlphaFoldDB" id="A0A0W0GJU1"/>
<dbReference type="PATRIC" id="fig|1217799.6.peg.1738"/>
<dbReference type="InterPro" id="IPR019874">
    <property type="entry name" value="RF_methyltr_PrmC"/>
</dbReference>
<keyword evidence="2 5" id="KW-0808">Transferase</keyword>
<dbReference type="InterPro" id="IPR050320">
    <property type="entry name" value="N5-glutamine_MTase"/>
</dbReference>
<evidence type="ECO:0000256" key="2">
    <source>
        <dbReference type="ARBA" id="ARBA00022679"/>
    </source>
</evidence>
<comment type="function">
    <text evidence="5">Methylates the class 1 translation termination release factors RF1/PrfA and RF2/PrfB on the glutamine residue of the universally conserved GGQ motif.</text>
</comment>
<evidence type="ECO:0000256" key="5">
    <source>
        <dbReference type="HAMAP-Rule" id="MF_02126"/>
    </source>
</evidence>
<keyword evidence="1 5" id="KW-0489">Methyltransferase</keyword>
<evidence type="ECO:0000256" key="4">
    <source>
        <dbReference type="ARBA" id="ARBA00048391"/>
    </source>
</evidence>
<comment type="caution">
    <text evidence="5">Lacks conserved residue(s) required for the propagation of feature annotation.</text>
</comment>
<accession>A0A0W0GJU1</accession>
<feature type="domain" description="Release factor glutamine methyltransferase N-terminal" evidence="7">
    <location>
        <begin position="6"/>
        <end position="72"/>
    </location>
</feature>
<evidence type="ECO:0000256" key="1">
    <source>
        <dbReference type="ARBA" id="ARBA00022603"/>
    </source>
</evidence>
<dbReference type="CDD" id="cd02440">
    <property type="entry name" value="AdoMet_MTases"/>
    <property type="match status" value="1"/>
</dbReference>
<dbReference type="STRING" id="1217799.DEALK_16880"/>
<dbReference type="Pfam" id="PF17827">
    <property type="entry name" value="PrmC_N"/>
    <property type="match status" value="1"/>
</dbReference>
<comment type="caution">
    <text evidence="8">The sequence shown here is derived from an EMBL/GenBank/DDBJ whole genome shotgun (WGS) entry which is preliminary data.</text>
</comment>
<dbReference type="EC" id="2.1.1.297" evidence="5"/>
<proteinExistence type="inferred from homology"/>
<evidence type="ECO:0000256" key="3">
    <source>
        <dbReference type="ARBA" id="ARBA00022691"/>
    </source>
</evidence>
<feature type="binding site" evidence="5">
    <location>
        <position position="188"/>
    </location>
    <ligand>
        <name>S-adenosyl-L-methionine</name>
        <dbReference type="ChEBI" id="CHEBI:59789"/>
    </ligand>
</feature>
<evidence type="ECO:0000313" key="8">
    <source>
        <dbReference type="EMBL" id="KTB48841.1"/>
    </source>
</evidence>
<dbReference type="PANTHER" id="PTHR18895:SF74">
    <property type="entry name" value="MTRF1L RELEASE FACTOR GLUTAMINE METHYLTRANSFERASE"/>
    <property type="match status" value="1"/>
</dbReference>
<dbReference type="SUPFAM" id="SSF53335">
    <property type="entry name" value="S-adenosyl-L-methionine-dependent methyltransferases"/>
    <property type="match status" value="1"/>
</dbReference>
<keyword evidence="9" id="KW-1185">Reference proteome</keyword>
<evidence type="ECO:0000259" key="6">
    <source>
        <dbReference type="Pfam" id="PF05175"/>
    </source>
</evidence>
<dbReference type="InterPro" id="IPR007848">
    <property type="entry name" value="Small_mtfrase_dom"/>
</dbReference>
<sequence>MTVAAAIHQASARLSGLSARLDAEVLMRHVLGLSRIELYRRLFDVLTPGDEALYSVLIDRLIAGEPLQYLTGHTEFYALEFYVNPTVLIPRPETEILVAQALDIARLKTGDKHNALVIADVGCGSGAVAVTLAKHLPESVIFAIDTSPEALNLARRNAASHAVTNIEFIHGDLLDGVADRRLDIVCANLPYVPSAEARGNRFEPQLALDGGPDGLDIIRRLVSQTAARDDKPGWLLLEFGSCQSAAVKSIINQAFPGNRTEIIRDLIPLDRVSVTKLPP</sequence>
<reference evidence="8 9" key="1">
    <citation type="submission" date="2015-06" db="EMBL/GenBank/DDBJ databases">
        <title>Genome sequence of the organohalide-respiring Dehalogenimonas alkenigignens type strain (IP3-3T).</title>
        <authorList>
            <person name="Key T.A."/>
            <person name="Richmond D.P."/>
            <person name="Bowman K.S."/>
            <person name="Cho Y.-J."/>
            <person name="Chun J."/>
            <person name="da Costa M.S."/>
            <person name="Rainey F.A."/>
            <person name="Moe W.M."/>
        </authorList>
    </citation>
    <scope>NUCLEOTIDE SEQUENCE [LARGE SCALE GENOMIC DNA]</scope>
    <source>
        <strain evidence="8 9">IP3-3</strain>
    </source>
</reference>
<dbReference type="GO" id="GO:0102559">
    <property type="term" value="F:peptide chain release factor N(5)-glutamine methyltransferase activity"/>
    <property type="evidence" value="ECO:0007669"/>
    <property type="project" value="UniProtKB-EC"/>
</dbReference>
<keyword evidence="3 5" id="KW-0949">S-adenosyl-L-methionine</keyword>
<dbReference type="InterPro" id="IPR004556">
    <property type="entry name" value="HemK-like"/>
</dbReference>
<dbReference type="HAMAP" id="MF_02126">
    <property type="entry name" value="RF_methyltr_PrmC"/>
    <property type="match status" value="1"/>
</dbReference>
<dbReference type="NCBIfam" id="TIGR00536">
    <property type="entry name" value="hemK_fam"/>
    <property type="match status" value="1"/>
</dbReference>
<comment type="catalytic activity">
    <reaction evidence="4 5">
        <text>L-glutaminyl-[peptide chain release factor] + S-adenosyl-L-methionine = N(5)-methyl-L-glutaminyl-[peptide chain release factor] + S-adenosyl-L-homocysteine + H(+)</text>
        <dbReference type="Rhea" id="RHEA:42896"/>
        <dbReference type="Rhea" id="RHEA-COMP:10271"/>
        <dbReference type="Rhea" id="RHEA-COMP:10272"/>
        <dbReference type="ChEBI" id="CHEBI:15378"/>
        <dbReference type="ChEBI" id="CHEBI:30011"/>
        <dbReference type="ChEBI" id="CHEBI:57856"/>
        <dbReference type="ChEBI" id="CHEBI:59789"/>
        <dbReference type="ChEBI" id="CHEBI:61891"/>
        <dbReference type="EC" id="2.1.1.297"/>
    </reaction>
</comment>